<dbReference type="InterPro" id="IPR001638">
    <property type="entry name" value="Solute-binding_3/MltF_N"/>
</dbReference>
<evidence type="ECO:0000256" key="2">
    <source>
        <dbReference type="SAM" id="SignalP"/>
    </source>
</evidence>
<dbReference type="GeneID" id="78478631"/>
<keyword evidence="1 2" id="KW-0732">Signal</keyword>
<dbReference type="PANTHER" id="PTHR35936">
    <property type="entry name" value="MEMBRANE-BOUND LYTIC MUREIN TRANSGLYCOSYLASE F"/>
    <property type="match status" value="1"/>
</dbReference>
<dbReference type="STRING" id="1702221.AALO17_20320"/>
<evidence type="ECO:0000313" key="7">
    <source>
        <dbReference type="Proteomes" id="UP000186758"/>
    </source>
</evidence>
<dbReference type="Proteomes" id="UP000186758">
    <property type="component" value="Unassembled WGS sequence"/>
</dbReference>
<dbReference type="RefSeq" id="WP_067558487.1">
    <property type="nucleotide sequence ID" value="NZ_CAKOCV010000004.1"/>
</dbReference>
<dbReference type="PATRIC" id="fig|1702221.3.peg.1976"/>
<name>A0A140DWY9_9FIRM</name>
<dbReference type="OrthoDB" id="9811552at2"/>
<proteinExistence type="predicted"/>
<dbReference type="Gene3D" id="3.40.190.10">
    <property type="entry name" value="Periplasmic binding protein-like II"/>
    <property type="match status" value="2"/>
</dbReference>
<accession>A0A140DWY9</accession>
<dbReference type="SMART" id="SM00062">
    <property type="entry name" value="PBPb"/>
    <property type="match status" value="1"/>
</dbReference>
<dbReference type="SUPFAM" id="SSF53850">
    <property type="entry name" value="Periplasmic binding protein-like II"/>
    <property type="match status" value="1"/>
</dbReference>
<evidence type="ECO:0000313" key="4">
    <source>
        <dbReference type="EMBL" id="AMK55166.1"/>
    </source>
</evidence>
<sequence length="278" mass="29582">MKKALIAAGVTALLLAGCGSSAESGTADSGKEKFTVGMECGYAPFNWQTSSETETSVALDQAGAGYCDGYDVMMSKAIADNLGKDVVIKKISWDGLQPALESGEIDAIIAGMTANEEREEGIDFTTPYYESEGMVMIVKKDSDQASYTDIQQFSGQPVIGQKNTNYDTVIDQIEGVDHVTPKGTYPELVVALQNGDAVGITAEMPVAEGIVAANPDLAIVKFEDGKGFDVDTTVSIGLKNNTRDTQEFKDIQAALDKITTDTRNEYMKNAVENAPAGE</sequence>
<dbReference type="EMBL" id="MPJZ01000073">
    <property type="protein sequence ID" value="OLU44273.1"/>
    <property type="molecule type" value="Genomic_DNA"/>
</dbReference>
<dbReference type="PROSITE" id="PS51257">
    <property type="entry name" value="PROKAR_LIPOPROTEIN"/>
    <property type="match status" value="1"/>
</dbReference>
<evidence type="ECO:0000259" key="3">
    <source>
        <dbReference type="SMART" id="SM00062"/>
    </source>
</evidence>
<feature type="signal peptide" evidence="2">
    <location>
        <begin position="1"/>
        <end position="22"/>
    </location>
</feature>
<organism evidence="4 6">
    <name type="scientific">Faecalibaculum rodentium</name>
    <dbReference type="NCBI Taxonomy" id="1702221"/>
    <lineage>
        <taxon>Bacteria</taxon>
        <taxon>Bacillati</taxon>
        <taxon>Bacillota</taxon>
        <taxon>Erysipelotrichia</taxon>
        <taxon>Erysipelotrichales</taxon>
        <taxon>Erysipelotrichaceae</taxon>
        <taxon>Faecalibaculum</taxon>
    </lineage>
</organism>
<evidence type="ECO:0000313" key="6">
    <source>
        <dbReference type="Proteomes" id="UP000069771"/>
    </source>
</evidence>
<reference evidence="4 6" key="1">
    <citation type="journal article" date="2016" name="Gut Pathog.">
        <title>Whole genome sequencing of "Faecalibaculum rodentium" ALO17, isolated from C57BL/6J laboratory mouse feces.</title>
        <authorList>
            <person name="Lim S."/>
            <person name="Chang D.H."/>
            <person name="Ahn S."/>
            <person name="Kim B.C."/>
        </authorList>
    </citation>
    <scope>NUCLEOTIDE SEQUENCE [LARGE SCALE GENOMIC DNA]</scope>
    <source>
        <strain evidence="4 6">Alo17</strain>
    </source>
</reference>
<dbReference type="KEGG" id="fro:AALO17_20320"/>
<dbReference type="EMBL" id="CP011391">
    <property type="protein sequence ID" value="AMK55166.1"/>
    <property type="molecule type" value="Genomic_DNA"/>
</dbReference>
<evidence type="ECO:0000313" key="5">
    <source>
        <dbReference type="EMBL" id="OLU44273.1"/>
    </source>
</evidence>
<evidence type="ECO:0000256" key="1">
    <source>
        <dbReference type="ARBA" id="ARBA00022729"/>
    </source>
</evidence>
<reference evidence="5 7" key="2">
    <citation type="submission" date="2016-11" db="EMBL/GenBank/DDBJ databases">
        <title>Description of two novel members of the family Erysipelotrichaceae: Ileibacterium lipovorans gen. nov., sp. nov. and Dubosiella newyorkensis, gen. nov., sp. nov.</title>
        <authorList>
            <person name="Cox L.M."/>
            <person name="Sohn J."/>
            <person name="Tyrrell K.L."/>
            <person name="Citron D.M."/>
            <person name="Lawson P.A."/>
            <person name="Patel N.B."/>
            <person name="Iizumi T."/>
            <person name="Perez-Perez G.I."/>
            <person name="Goldstein E.J."/>
            <person name="Blaser M.J."/>
        </authorList>
    </citation>
    <scope>NUCLEOTIDE SEQUENCE [LARGE SCALE GENOMIC DNA]</scope>
    <source>
        <strain evidence="5 7">NYU-BL-K8</strain>
    </source>
</reference>
<protein>
    <submittedName>
        <fullName evidence="5">ABC transporter substrate-binding protein</fullName>
    </submittedName>
</protein>
<dbReference type="PANTHER" id="PTHR35936:SF19">
    <property type="entry name" value="AMINO-ACID-BINDING PROTEIN YXEM-RELATED"/>
    <property type="match status" value="1"/>
</dbReference>
<keyword evidence="6" id="KW-1185">Reference proteome</keyword>
<gene>
    <name evidence="4" type="ORF">AALO17_20320</name>
    <name evidence="5" type="ORF">BO223_08865</name>
</gene>
<dbReference type="Proteomes" id="UP000069771">
    <property type="component" value="Chromosome"/>
</dbReference>
<dbReference type="Pfam" id="PF00497">
    <property type="entry name" value="SBP_bac_3"/>
    <property type="match status" value="1"/>
</dbReference>
<dbReference type="AlphaFoldDB" id="A0A140DWY9"/>
<feature type="domain" description="Solute-binding protein family 3/N-terminal" evidence="3">
    <location>
        <begin position="33"/>
        <end position="270"/>
    </location>
</feature>
<feature type="chain" id="PRO_5010061028" evidence="2">
    <location>
        <begin position="23"/>
        <end position="278"/>
    </location>
</feature>